<dbReference type="CDD" id="cd00093">
    <property type="entry name" value="HTH_XRE"/>
    <property type="match status" value="1"/>
</dbReference>
<dbReference type="OrthoDB" id="9805856at2"/>
<dbReference type="RefSeq" id="WP_057819162.1">
    <property type="nucleotide sequence ID" value="NZ_AZEC01000004.1"/>
</dbReference>
<dbReference type="Proteomes" id="UP000051330">
    <property type="component" value="Unassembled WGS sequence"/>
</dbReference>
<evidence type="ECO:0000256" key="2">
    <source>
        <dbReference type="SAM" id="Phobius"/>
    </source>
</evidence>
<comment type="caution">
    <text evidence="4">The sequence shown here is derived from an EMBL/GenBank/DDBJ whole genome shotgun (WGS) entry which is preliminary data.</text>
</comment>
<dbReference type="Pfam" id="PF01381">
    <property type="entry name" value="HTH_3"/>
    <property type="match status" value="1"/>
</dbReference>
<dbReference type="PROSITE" id="PS50943">
    <property type="entry name" value="HTH_CROC1"/>
    <property type="match status" value="1"/>
</dbReference>
<dbReference type="SMART" id="SM00530">
    <property type="entry name" value="HTH_XRE"/>
    <property type="match status" value="1"/>
</dbReference>
<protein>
    <submittedName>
        <fullName evidence="4">XRE family transcriptional regulator</fullName>
    </submittedName>
</protein>
<keyword evidence="5" id="KW-1185">Reference proteome</keyword>
<dbReference type="STRING" id="1423792.FD09_GL002119"/>
<accession>A0A0R1MZQ5</accession>
<dbReference type="InterPro" id="IPR001387">
    <property type="entry name" value="Cro/C1-type_HTH"/>
</dbReference>
<evidence type="ECO:0000313" key="5">
    <source>
        <dbReference type="Proteomes" id="UP000051330"/>
    </source>
</evidence>
<dbReference type="PANTHER" id="PTHR46558">
    <property type="entry name" value="TRACRIPTIONAL REGULATORY PROTEIN-RELATED-RELATED"/>
    <property type="match status" value="1"/>
</dbReference>
<dbReference type="PATRIC" id="fig|1423792.3.peg.2161"/>
<reference evidence="4 5" key="1">
    <citation type="journal article" date="2015" name="Genome Announc.">
        <title>Expanding the biotechnology potential of lactobacilli through comparative genomics of 213 strains and associated genera.</title>
        <authorList>
            <person name="Sun Z."/>
            <person name="Harris H.M."/>
            <person name="McCann A."/>
            <person name="Guo C."/>
            <person name="Argimon S."/>
            <person name="Zhang W."/>
            <person name="Yang X."/>
            <person name="Jeffery I.B."/>
            <person name="Cooney J.C."/>
            <person name="Kagawa T.F."/>
            <person name="Liu W."/>
            <person name="Song Y."/>
            <person name="Salvetti E."/>
            <person name="Wrobel A."/>
            <person name="Rasinkangas P."/>
            <person name="Parkhill J."/>
            <person name="Rea M.C."/>
            <person name="O'Sullivan O."/>
            <person name="Ritari J."/>
            <person name="Douillard F.P."/>
            <person name="Paul Ross R."/>
            <person name="Yang R."/>
            <person name="Briner A.E."/>
            <person name="Felis G.E."/>
            <person name="de Vos W.M."/>
            <person name="Barrangou R."/>
            <person name="Klaenhammer T.R."/>
            <person name="Caufield P.W."/>
            <person name="Cui Y."/>
            <person name="Zhang H."/>
            <person name="O'Toole P.W."/>
        </authorList>
    </citation>
    <scope>NUCLEOTIDE SEQUENCE [LARGE SCALE GENOMIC DNA]</scope>
    <source>
        <strain evidence="4 5">DSM 12744</strain>
    </source>
</reference>
<dbReference type="EMBL" id="AZEC01000004">
    <property type="protein sequence ID" value="KRL13292.1"/>
    <property type="molecule type" value="Genomic_DNA"/>
</dbReference>
<evidence type="ECO:0000259" key="3">
    <source>
        <dbReference type="PROSITE" id="PS50943"/>
    </source>
</evidence>
<organism evidence="4 5">
    <name type="scientific">Schleiferilactobacillus perolens DSM 12744</name>
    <dbReference type="NCBI Taxonomy" id="1423792"/>
    <lineage>
        <taxon>Bacteria</taxon>
        <taxon>Bacillati</taxon>
        <taxon>Bacillota</taxon>
        <taxon>Bacilli</taxon>
        <taxon>Lactobacillales</taxon>
        <taxon>Lactobacillaceae</taxon>
        <taxon>Schleiferilactobacillus</taxon>
    </lineage>
</organism>
<dbReference type="AlphaFoldDB" id="A0A0R1MZQ5"/>
<name>A0A0R1MZQ5_9LACO</name>
<feature type="domain" description="HTH cro/C1-type" evidence="3">
    <location>
        <begin position="10"/>
        <end position="64"/>
    </location>
</feature>
<evidence type="ECO:0000313" key="4">
    <source>
        <dbReference type="EMBL" id="KRL13292.1"/>
    </source>
</evidence>
<keyword evidence="2" id="KW-0472">Membrane</keyword>
<gene>
    <name evidence="4" type="ORF">FD09_GL002119</name>
</gene>
<keyword evidence="2" id="KW-1133">Transmembrane helix</keyword>
<keyword evidence="2" id="KW-0812">Transmembrane</keyword>
<feature type="transmembrane region" description="Helical" evidence="2">
    <location>
        <begin position="158"/>
        <end position="179"/>
    </location>
</feature>
<dbReference type="GO" id="GO:0003677">
    <property type="term" value="F:DNA binding"/>
    <property type="evidence" value="ECO:0007669"/>
    <property type="project" value="UniProtKB-KW"/>
</dbReference>
<evidence type="ECO:0000256" key="1">
    <source>
        <dbReference type="ARBA" id="ARBA00023125"/>
    </source>
</evidence>
<dbReference type="Gene3D" id="1.10.260.40">
    <property type="entry name" value="lambda repressor-like DNA-binding domains"/>
    <property type="match status" value="1"/>
</dbReference>
<dbReference type="PANTHER" id="PTHR46558:SF4">
    <property type="entry name" value="DNA-BIDING PHAGE PROTEIN"/>
    <property type="match status" value="1"/>
</dbReference>
<sequence length="187" mass="20860">MADQNFGQRLKQIRQEHGRTQQQVATDLFVSRQTVSSWETGRNLPDLHTVQRLAKYYNVSVDDLLDGTPRQFHQSGRPTTLLGPSVAVMVIGRLAFAATSRMLILSDILLAILIVMLIGWWRRVIPVQGLRIMAGATGVFCIGAAWMNLFAMDFGLQLVYLVTAALLILPVAGDAIFALRQHLMTKR</sequence>
<feature type="transmembrane region" description="Helical" evidence="2">
    <location>
        <begin position="102"/>
        <end position="120"/>
    </location>
</feature>
<dbReference type="SUPFAM" id="SSF47413">
    <property type="entry name" value="lambda repressor-like DNA-binding domains"/>
    <property type="match status" value="1"/>
</dbReference>
<dbReference type="InterPro" id="IPR010982">
    <property type="entry name" value="Lambda_DNA-bd_dom_sf"/>
</dbReference>
<feature type="transmembrane region" description="Helical" evidence="2">
    <location>
        <begin position="79"/>
        <end position="96"/>
    </location>
</feature>
<proteinExistence type="predicted"/>
<feature type="transmembrane region" description="Helical" evidence="2">
    <location>
        <begin position="132"/>
        <end position="152"/>
    </location>
</feature>
<keyword evidence="1" id="KW-0238">DNA-binding</keyword>